<dbReference type="InterPro" id="IPR000531">
    <property type="entry name" value="Beta-barrel_TonB"/>
</dbReference>
<evidence type="ECO:0000259" key="11">
    <source>
        <dbReference type="Pfam" id="PF00593"/>
    </source>
</evidence>
<protein>
    <submittedName>
        <fullName evidence="13">TonB-dependent receptor</fullName>
    </submittedName>
</protein>
<dbReference type="Proteomes" id="UP000436825">
    <property type="component" value="Unassembled WGS sequence"/>
</dbReference>
<keyword evidence="5 9" id="KW-0798">TonB box</keyword>
<dbReference type="AlphaFoldDB" id="A0A7J5JZR8"/>
<evidence type="ECO:0000256" key="8">
    <source>
        <dbReference type="PROSITE-ProRule" id="PRU01360"/>
    </source>
</evidence>
<evidence type="ECO:0000256" key="7">
    <source>
        <dbReference type="ARBA" id="ARBA00023237"/>
    </source>
</evidence>
<feature type="domain" description="TonB-dependent receptor-like beta-barrel" evidence="11">
    <location>
        <begin position="443"/>
        <end position="893"/>
    </location>
</feature>
<dbReference type="Gene3D" id="2.60.40.1120">
    <property type="entry name" value="Carboxypeptidase-like, regulatory domain"/>
    <property type="match status" value="1"/>
</dbReference>
<dbReference type="InterPro" id="IPR037066">
    <property type="entry name" value="Plug_dom_sf"/>
</dbReference>
<dbReference type="InterPro" id="IPR023996">
    <property type="entry name" value="TonB-dep_OMP_SusC/RagA"/>
</dbReference>
<dbReference type="InterPro" id="IPR008969">
    <property type="entry name" value="CarboxyPept-like_regulatory"/>
</dbReference>
<evidence type="ECO:0000256" key="3">
    <source>
        <dbReference type="ARBA" id="ARBA00022452"/>
    </source>
</evidence>
<keyword evidence="4 8" id="KW-0812">Transmembrane</keyword>
<dbReference type="FunFam" id="2.60.40.1120:FF:000003">
    <property type="entry name" value="Outer membrane protein Omp121"/>
    <property type="match status" value="1"/>
</dbReference>
<dbReference type="NCBIfam" id="TIGR04056">
    <property type="entry name" value="OMP_RagA_SusC"/>
    <property type="match status" value="1"/>
</dbReference>
<dbReference type="InterPro" id="IPR039426">
    <property type="entry name" value="TonB-dep_rcpt-like"/>
</dbReference>
<keyword evidence="13" id="KW-0675">Receptor</keyword>
<evidence type="ECO:0000256" key="6">
    <source>
        <dbReference type="ARBA" id="ARBA00023136"/>
    </source>
</evidence>
<dbReference type="Gene3D" id="2.40.170.20">
    <property type="entry name" value="TonB-dependent receptor, beta-barrel domain"/>
    <property type="match status" value="1"/>
</dbReference>
<keyword evidence="10" id="KW-0732">Signal</keyword>
<organism evidence="13 14">
    <name type="scientific">Bacteroides thetaiotaomicron</name>
    <dbReference type="NCBI Taxonomy" id="818"/>
    <lineage>
        <taxon>Bacteria</taxon>
        <taxon>Pseudomonadati</taxon>
        <taxon>Bacteroidota</taxon>
        <taxon>Bacteroidia</taxon>
        <taxon>Bacteroidales</taxon>
        <taxon>Bacteroidaceae</taxon>
        <taxon>Bacteroides</taxon>
    </lineage>
</organism>
<dbReference type="InterPro" id="IPR023997">
    <property type="entry name" value="TonB-dep_OMP_SusC/RagA_CS"/>
</dbReference>
<dbReference type="PROSITE" id="PS52016">
    <property type="entry name" value="TONB_DEPENDENT_REC_3"/>
    <property type="match status" value="1"/>
</dbReference>
<dbReference type="SUPFAM" id="SSF56935">
    <property type="entry name" value="Porins"/>
    <property type="match status" value="1"/>
</dbReference>
<proteinExistence type="inferred from homology"/>
<dbReference type="GO" id="GO:0009279">
    <property type="term" value="C:cell outer membrane"/>
    <property type="evidence" value="ECO:0007669"/>
    <property type="project" value="UniProtKB-SubCell"/>
</dbReference>
<gene>
    <name evidence="13" type="ORF">GAN75_09655</name>
</gene>
<evidence type="ECO:0000256" key="1">
    <source>
        <dbReference type="ARBA" id="ARBA00004571"/>
    </source>
</evidence>
<sequence length="1113" mass="124493">MNIASYLKNRQLCVLSVGLLTCCSSLPLYAGVTGKAPITNQVRTKIQVKGVVTDKSGEPLIGATIVEKASGNGTIADPDGNFNLAVSSDAVLEISFIGYKSQQIQVNGKTTFSIVLEEDAENLEEVVVVGYGVQRKVNLSGSVDQINAKQLEARPITNISKGLQGMVPNLNIDFTSGEPGQAAKINIRGEASINGGSPLILIDGVASDAEELNRLLPEDIETLSVLKDASSAAIYGARAAFGVILITTKQGKGDRIQVDYNNNFSWKRPSVLPDKTSDPYIYLKLKNIAVLNTPWSSGHVANDERLEWARQRSDNPDGTDPVRLNPLDETQWEYMGNRNWTDYFLNKSTFSQTHQVSVSGSSEKTRFYLSGGMDDENGILSGVVKNDNYRRYSMRGKVSYDIWKWLTLSNNTSYVATERVRPSYLSSRGEPYIDSNGIRQKGYNDSDMSLFYNLAPTDWDKNPDGTWANTEAGITMAKLIDGGEENSKYNRIQSTFSAEMSFWEKMLRVNANFTFMKGSEEYDWFKNKYTIGYGPDDIRQLGDSKAYKSTTNDFYSVLDLYATFNKGFGKHYVTGILGYNQEYSRWDWYKAEREGIISTSLPTIGLASGDQLVSEQYADWAIRGLFFRANYTYDNRYIVELNGRYDGTSRFPKEKRYGFFPSASAAWRVDAEPFFESMRSMFSQLKVRASYGSLGNQLVGEYGYIPAMSSTIGSYMIGGKLQQTVLPPSLVSSDYTWEEVRTLNGGVDLGLLDNKLTATFDIYRRDTKGMLTQGKELPGVLGATEPKENAAAMKTPGWELTVGYRDQFQLEGKPFDWGVKFMLSDNRSYITKFDNENKLLSQYYKGQELGEIWGLQSDGFFQNAEEIKNLDETEIIPWGALDIVAGWPKYKDLNGDKKITKGTSVDDPGDLSVIGNSSPRFRFGFNLNAEWNGFDVSAFFQGIAKRDYYPLSYLYWGFYQQPYAGGTLHTFDFYRPTADSDVDMAKHSQSYIAAGLADQNLNAKYPVLQSWLADKNLGTSTTSAMGLAIPQTGYLLNGAYLRVKNITVGYTLPAELTKKVRLSRVRVFVSGDNIFEWSALKKYFDPEAVTDASQFGYVYPFNRQYSFGLNVTF</sequence>
<accession>A0A7J5JZR8</accession>
<keyword evidence="7 8" id="KW-0998">Cell outer membrane</keyword>
<comment type="subcellular location">
    <subcellularLocation>
        <location evidence="1 8">Cell outer membrane</location>
        <topology evidence="1 8">Multi-pass membrane protein</topology>
    </subcellularLocation>
</comment>
<dbReference type="Gene3D" id="2.170.130.10">
    <property type="entry name" value="TonB-dependent receptor, plug domain"/>
    <property type="match status" value="1"/>
</dbReference>
<keyword evidence="6 8" id="KW-0472">Membrane</keyword>
<comment type="similarity">
    <text evidence="8 9">Belongs to the TonB-dependent receptor family.</text>
</comment>
<dbReference type="InterPro" id="IPR012910">
    <property type="entry name" value="Plug_dom"/>
</dbReference>
<evidence type="ECO:0000259" key="12">
    <source>
        <dbReference type="Pfam" id="PF07715"/>
    </source>
</evidence>
<dbReference type="Pfam" id="PF07715">
    <property type="entry name" value="Plug"/>
    <property type="match status" value="1"/>
</dbReference>
<evidence type="ECO:0000313" key="14">
    <source>
        <dbReference type="Proteomes" id="UP000436825"/>
    </source>
</evidence>
<dbReference type="NCBIfam" id="TIGR04057">
    <property type="entry name" value="SusC_RagA_signa"/>
    <property type="match status" value="1"/>
</dbReference>
<evidence type="ECO:0000256" key="9">
    <source>
        <dbReference type="RuleBase" id="RU003357"/>
    </source>
</evidence>
<reference evidence="13 14" key="1">
    <citation type="journal article" date="2019" name="Nat. Med.">
        <title>A library of human gut bacterial isolates paired with longitudinal multiomics data enables mechanistic microbiome research.</title>
        <authorList>
            <person name="Poyet M."/>
            <person name="Groussin M."/>
            <person name="Gibbons S.M."/>
            <person name="Avila-Pacheco J."/>
            <person name="Jiang X."/>
            <person name="Kearney S.M."/>
            <person name="Perrotta A.R."/>
            <person name="Berdy B."/>
            <person name="Zhao S."/>
            <person name="Lieberman T.D."/>
            <person name="Swanson P.K."/>
            <person name="Smith M."/>
            <person name="Roesemann S."/>
            <person name="Alexander J.E."/>
            <person name="Rich S.A."/>
            <person name="Livny J."/>
            <person name="Vlamakis H."/>
            <person name="Clish C."/>
            <person name="Bullock K."/>
            <person name="Deik A."/>
            <person name="Scott J."/>
            <person name="Pierce K.A."/>
            <person name="Xavier R.J."/>
            <person name="Alm E.J."/>
        </authorList>
    </citation>
    <scope>NUCLEOTIDE SEQUENCE [LARGE SCALE GENOMIC DNA]</scope>
    <source>
        <strain evidence="13 14">BIOML-A160</strain>
    </source>
</reference>
<evidence type="ECO:0000256" key="2">
    <source>
        <dbReference type="ARBA" id="ARBA00022448"/>
    </source>
</evidence>
<feature type="signal peptide" evidence="10">
    <location>
        <begin position="1"/>
        <end position="30"/>
    </location>
</feature>
<evidence type="ECO:0000256" key="5">
    <source>
        <dbReference type="ARBA" id="ARBA00023077"/>
    </source>
</evidence>
<dbReference type="SUPFAM" id="SSF49464">
    <property type="entry name" value="Carboxypeptidase regulatory domain-like"/>
    <property type="match status" value="1"/>
</dbReference>
<feature type="chain" id="PRO_5029915019" evidence="10">
    <location>
        <begin position="31"/>
        <end position="1113"/>
    </location>
</feature>
<dbReference type="Pfam" id="PF00593">
    <property type="entry name" value="TonB_dep_Rec_b-barrel"/>
    <property type="match status" value="1"/>
</dbReference>
<evidence type="ECO:0000313" key="13">
    <source>
        <dbReference type="EMBL" id="KAB4456976.1"/>
    </source>
</evidence>
<dbReference type="EMBL" id="WCRW01000005">
    <property type="protein sequence ID" value="KAB4456976.1"/>
    <property type="molecule type" value="Genomic_DNA"/>
</dbReference>
<dbReference type="Pfam" id="PF13715">
    <property type="entry name" value="CarbopepD_reg_2"/>
    <property type="match status" value="1"/>
</dbReference>
<name>A0A7J5JZR8_BACT4</name>
<dbReference type="InterPro" id="IPR036942">
    <property type="entry name" value="Beta-barrel_TonB_sf"/>
</dbReference>
<comment type="caution">
    <text evidence="13">The sequence shown here is derived from an EMBL/GenBank/DDBJ whole genome shotgun (WGS) entry which is preliminary data.</text>
</comment>
<evidence type="ECO:0000256" key="10">
    <source>
        <dbReference type="SAM" id="SignalP"/>
    </source>
</evidence>
<keyword evidence="3 8" id="KW-1134">Transmembrane beta strand</keyword>
<feature type="domain" description="TonB-dependent receptor plug" evidence="12">
    <location>
        <begin position="137"/>
        <end position="243"/>
    </location>
</feature>
<keyword evidence="2 8" id="KW-0813">Transport</keyword>
<evidence type="ECO:0000256" key="4">
    <source>
        <dbReference type="ARBA" id="ARBA00022692"/>
    </source>
</evidence>